<dbReference type="Gene3D" id="1.10.287.3020">
    <property type="match status" value="1"/>
</dbReference>
<gene>
    <name evidence="1" type="ORF">MNBD_GAMMA22-2567</name>
</gene>
<sequence>MSDENSTHKDDEFFSMADSYIALANKQSKDAIQGKVSATFLYAAARFNTFLVAANASSKKEFEKGRESSIEYFVLEYKKMLEEHFTDYVSNFDTYIRANDKPVN</sequence>
<dbReference type="InterPro" id="IPR021490">
    <property type="entry name" value="DUF3144"/>
</dbReference>
<evidence type="ECO:0008006" key="2">
    <source>
        <dbReference type="Google" id="ProtNLM"/>
    </source>
</evidence>
<organism evidence="1">
    <name type="scientific">hydrothermal vent metagenome</name>
    <dbReference type="NCBI Taxonomy" id="652676"/>
    <lineage>
        <taxon>unclassified sequences</taxon>
        <taxon>metagenomes</taxon>
        <taxon>ecological metagenomes</taxon>
    </lineage>
</organism>
<proteinExistence type="predicted"/>
<dbReference type="AlphaFoldDB" id="A0A3B1B7Z3"/>
<evidence type="ECO:0000313" key="1">
    <source>
        <dbReference type="EMBL" id="VAX01157.1"/>
    </source>
</evidence>
<protein>
    <recommendedName>
        <fullName evidence="2">DUF3144 domain-containing protein</fullName>
    </recommendedName>
</protein>
<accession>A0A3B1B7Z3</accession>
<name>A0A3B1B7Z3_9ZZZZ</name>
<dbReference type="EMBL" id="UOFS01000047">
    <property type="protein sequence ID" value="VAX01157.1"/>
    <property type="molecule type" value="Genomic_DNA"/>
</dbReference>
<dbReference type="Pfam" id="PF11342">
    <property type="entry name" value="DUF3144"/>
    <property type="match status" value="1"/>
</dbReference>
<reference evidence="1" key="1">
    <citation type="submission" date="2018-06" db="EMBL/GenBank/DDBJ databases">
        <authorList>
            <person name="Zhirakovskaya E."/>
        </authorList>
    </citation>
    <scope>NUCLEOTIDE SEQUENCE</scope>
</reference>